<dbReference type="RefSeq" id="WP_139249722.1">
    <property type="nucleotide sequence ID" value="NZ_FQUM01000006.1"/>
</dbReference>
<name>A0A1M5CWP9_9BACT</name>
<evidence type="ECO:0000313" key="2">
    <source>
        <dbReference type="Proteomes" id="UP000184164"/>
    </source>
</evidence>
<dbReference type="EMBL" id="FQUM01000006">
    <property type="protein sequence ID" value="SHF59125.1"/>
    <property type="molecule type" value="Genomic_DNA"/>
</dbReference>
<sequence length="68" mass="8162">MEEKNYFYKLLLEGHFDLCFDECALKEFSKMSVAELIEKTTNMSSVEMRDIICKHEECLKNYRHKYAS</sequence>
<accession>A0A1M5CWP9</accession>
<evidence type="ECO:0000313" key="1">
    <source>
        <dbReference type="EMBL" id="SHF59125.1"/>
    </source>
</evidence>
<organism evidence="1 2">
    <name type="scientific">Mariniphaga anaerophila</name>
    <dbReference type="NCBI Taxonomy" id="1484053"/>
    <lineage>
        <taxon>Bacteria</taxon>
        <taxon>Pseudomonadati</taxon>
        <taxon>Bacteroidota</taxon>
        <taxon>Bacteroidia</taxon>
        <taxon>Marinilabiliales</taxon>
        <taxon>Prolixibacteraceae</taxon>
        <taxon>Mariniphaga</taxon>
    </lineage>
</organism>
<reference evidence="1 2" key="1">
    <citation type="submission" date="2016-11" db="EMBL/GenBank/DDBJ databases">
        <authorList>
            <person name="Jaros S."/>
            <person name="Januszkiewicz K."/>
            <person name="Wedrychowicz H."/>
        </authorList>
    </citation>
    <scope>NUCLEOTIDE SEQUENCE [LARGE SCALE GENOMIC DNA]</scope>
    <source>
        <strain evidence="1 2">DSM 26910</strain>
    </source>
</reference>
<proteinExistence type="predicted"/>
<keyword evidence="2" id="KW-1185">Reference proteome</keyword>
<dbReference type="Proteomes" id="UP000184164">
    <property type="component" value="Unassembled WGS sequence"/>
</dbReference>
<protein>
    <submittedName>
        <fullName evidence="1">Uncharacterized protein</fullName>
    </submittedName>
</protein>
<dbReference type="AlphaFoldDB" id="A0A1M5CWP9"/>
<gene>
    <name evidence="1" type="ORF">SAMN05444274_106298</name>
</gene>